<comment type="caution">
    <text evidence="3">The sequence shown here is derived from an EMBL/GenBank/DDBJ whole genome shotgun (WGS) entry which is preliminary data.</text>
</comment>
<feature type="signal peptide" evidence="2">
    <location>
        <begin position="1"/>
        <end position="20"/>
    </location>
</feature>
<dbReference type="Proteomes" id="UP000321926">
    <property type="component" value="Unassembled WGS sequence"/>
</dbReference>
<sequence>MRIYTLMLGLVLSTALSASATTIAVPVATATTAGPRDIIAEINEVIGLKPRFEVRAANIENAAAVIYGGKRYILYNERFLASINNAVRTDWAGVSILAHEIGHHLNGHTLTGKGSNHADELEADEFSGFVLRKMGASLEDAQAAMSLLSEERNSATHPGRSYRLAAISKGWRSADTQIIASSKGLDKEQGLASATRSSAPEEQTTRQQSVAQEQQRVREPQQPQVARVATENQGVLLTKDVFRKVNFSAAPREQFYLTKHMNLVHVTEKGASVIGKLARTNSRSYPYYLDSDYLHKVFVTENGVLVNQKGQKVGYLSQLRT</sequence>
<gene>
    <name evidence="3" type="ORF">FVR03_01500</name>
</gene>
<evidence type="ECO:0000256" key="2">
    <source>
        <dbReference type="SAM" id="SignalP"/>
    </source>
</evidence>
<dbReference type="EMBL" id="VRTY01000003">
    <property type="protein sequence ID" value="TXK52434.1"/>
    <property type="molecule type" value="Genomic_DNA"/>
</dbReference>
<reference evidence="3 4" key="1">
    <citation type="submission" date="2019-08" db="EMBL/GenBank/DDBJ databases">
        <authorList>
            <person name="Shi S."/>
        </authorList>
    </citation>
    <scope>NUCLEOTIDE SEQUENCE [LARGE SCALE GENOMIC DNA]</scope>
    <source>
        <strain evidence="3 4">GY10130</strain>
    </source>
</reference>
<protein>
    <submittedName>
        <fullName evidence="3">Membrane-binding protein</fullName>
    </submittedName>
</protein>
<evidence type="ECO:0000313" key="4">
    <source>
        <dbReference type="Proteomes" id="UP000321926"/>
    </source>
</evidence>
<dbReference type="OrthoDB" id="1173761at2"/>
<feature type="chain" id="PRO_5023125055" evidence="2">
    <location>
        <begin position="21"/>
        <end position="321"/>
    </location>
</feature>
<proteinExistence type="predicted"/>
<dbReference type="AlphaFoldDB" id="A0A5C8KB57"/>
<accession>A0A5C8KB57</accession>
<name>A0A5C8KB57_9BACT</name>
<evidence type="ECO:0000256" key="1">
    <source>
        <dbReference type="SAM" id="MobiDB-lite"/>
    </source>
</evidence>
<keyword evidence="2" id="KW-0732">Signal</keyword>
<keyword evidence="4" id="KW-1185">Reference proteome</keyword>
<feature type="region of interest" description="Disordered" evidence="1">
    <location>
        <begin position="182"/>
        <end position="226"/>
    </location>
</feature>
<feature type="compositionally biased region" description="Low complexity" evidence="1">
    <location>
        <begin position="210"/>
        <end position="226"/>
    </location>
</feature>
<evidence type="ECO:0000313" key="3">
    <source>
        <dbReference type="EMBL" id="TXK52434.1"/>
    </source>
</evidence>
<organism evidence="3 4">
    <name type="scientific">Pontibacter qinzhouensis</name>
    <dbReference type="NCBI Taxonomy" id="2603253"/>
    <lineage>
        <taxon>Bacteria</taxon>
        <taxon>Pseudomonadati</taxon>
        <taxon>Bacteroidota</taxon>
        <taxon>Cytophagia</taxon>
        <taxon>Cytophagales</taxon>
        <taxon>Hymenobacteraceae</taxon>
        <taxon>Pontibacter</taxon>
    </lineage>
</organism>
<feature type="compositionally biased region" description="Polar residues" evidence="1">
    <location>
        <begin position="192"/>
        <end position="209"/>
    </location>
</feature>